<gene>
    <name evidence="1" type="ORF">ALO75_200108</name>
</gene>
<name>A0A0P9S173_9PSED</name>
<keyword evidence="2" id="KW-1185">Reference proteome</keyword>
<proteinExistence type="predicted"/>
<comment type="caution">
    <text evidence="1">The sequence shown here is derived from an EMBL/GenBank/DDBJ whole genome shotgun (WGS) entry which is preliminary data.</text>
</comment>
<protein>
    <submittedName>
        <fullName evidence="1">Lipoprotein</fullName>
    </submittedName>
</protein>
<dbReference type="Proteomes" id="UP000051335">
    <property type="component" value="Unassembled WGS sequence"/>
</dbReference>
<dbReference type="EMBL" id="LJQC01000910">
    <property type="protein sequence ID" value="KPW90944.1"/>
    <property type="molecule type" value="Genomic_DNA"/>
</dbReference>
<accession>A0A0P9S173</accession>
<reference evidence="1 2" key="1">
    <citation type="submission" date="2015-09" db="EMBL/GenBank/DDBJ databases">
        <title>Genome announcement of multiple Pseudomonas syringae strains.</title>
        <authorList>
            <person name="Thakur S."/>
            <person name="Wang P.W."/>
            <person name="Gong Y."/>
            <person name="Weir B.S."/>
            <person name="Guttman D.S."/>
        </authorList>
    </citation>
    <scope>NUCLEOTIDE SEQUENCE [LARGE SCALE GENOMIC DNA]</scope>
    <source>
        <strain evidence="1 2">ICMP17001</strain>
    </source>
</reference>
<dbReference type="AlphaFoldDB" id="A0A0P9S173"/>
<evidence type="ECO:0000313" key="1">
    <source>
        <dbReference type="EMBL" id="KPW90944.1"/>
    </source>
</evidence>
<evidence type="ECO:0000313" key="2">
    <source>
        <dbReference type="Proteomes" id="UP000051335"/>
    </source>
</evidence>
<sequence>MDTERFLATPVGLARDVDDGNQCAFFGAVAILLDDLVHRLGQAPAFQQADFALTRPGKAVVGIGNHGNETHRLLAEKTVGDLE</sequence>
<keyword evidence="1" id="KW-0449">Lipoprotein</keyword>
<organism evidence="1 2">
    <name type="scientific">Pseudomonas syringae pv. coryli</name>
    <dbReference type="NCBI Taxonomy" id="317659"/>
    <lineage>
        <taxon>Bacteria</taxon>
        <taxon>Pseudomonadati</taxon>
        <taxon>Pseudomonadota</taxon>
        <taxon>Gammaproteobacteria</taxon>
        <taxon>Pseudomonadales</taxon>
        <taxon>Pseudomonadaceae</taxon>
        <taxon>Pseudomonas</taxon>
    </lineage>
</organism>